<feature type="domain" description="Sigma-54 factor interaction" evidence="6">
    <location>
        <begin position="196"/>
        <end position="425"/>
    </location>
</feature>
<dbReference type="SUPFAM" id="SSF55781">
    <property type="entry name" value="GAF domain-like"/>
    <property type="match status" value="1"/>
</dbReference>
<dbReference type="CDD" id="cd00009">
    <property type="entry name" value="AAA"/>
    <property type="match status" value="1"/>
</dbReference>
<evidence type="ECO:0000313" key="7">
    <source>
        <dbReference type="EMBL" id="SJK83733.1"/>
    </source>
</evidence>
<dbReference type="PROSITE" id="PS50045">
    <property type="entry name" value="SIGMA54_INTERACT_4"/>
    <property type="match status" value="1"/>
</dbReference>
<dbReference type="Gene3D" id="1.10.8.60">
    <property type="match status" value="1"/>
</dbReference>
<dbReference type="Pfam" id="PF00158">
    <property type="entry name" value="Sigma54_activat"/>
    <property type="match status" value="1"/>
</dbReference>
<dbReference type="SUPFAM" id="SSF52540">
    <property type="entry name" value="P-loop containing nucleoside triphosphate hydrolases"/>
    <property type="match status" value="1"/>
</dbReference>
<dbReference type="SMART" id="SM00382">
    <property type="entry name" value="AAA"/>
    <property type="match status" value="1"/>
</dbReference>
<dbReference type="Gene3D" id="3.30.450.40">
    <property type="match status" value="1"/>
</dbReference>
<keyword evidence="4" id="KW-0010">Activator</keyword>
<dbReference type="GO" id="GO:0003677">
    <property type="term" value="F:DNA binding"/>
    <property type="evidence" value="ECO:0007669"/>
    <property type="project" value="UniProtKB-KW"/>
</dbReference>
<dbReference type="AlphaFoldDB" id="A0A1R4A451"/>
<dbReference type="Gene3D" id="1.10.10.60">
    <property type="entry name" value="Homeodomain-like"/>
    <property type="match status" value="1"/>
</dbReference>
<keyword evidence="1" id="KW-0547">Nucleotide-binding</keyword>
<dbReference type="EMBL" id="FN869568">
    <property type="protein sequence ID" value="SJK83733.1"/>
    <property type="molecule type" value="Genomic_DNA"/>
</dbReference>
<evidence type="ECO:0000256" key="3">
    <source>
        <dbReference type="ARBA" id="ARBA00023125"/>
    </source>
</evidence>
<sequence>MLHTYASMLEVWREACRHIEIAESVAAIADQLSQWLPIKRLLIRRLDPVTYHLETVADTLGSKDESRDRGLTELSSDNIERLMKWCQLGELAHCASRHHEHSFTLAAIPTSLTDNVLIGPLISEHDTVGLLIMQLRPDAKISEHDEVLCKRLLEPFAAALENDRRLRELKALRESAEADKRSLLSRLGRDALGDTVIGADNGLRQVMQRVQQVADSDAAVLVLGETGSGKEVIARSVHQRSTRAGGPFIRVNCGAIPPELVDSELFGHEKGSFTGAVSRRRGWFERADEGTLFLDEIGELPMAAQVRLLRVLQDGSFERVGGETSIQVDVRVVAATNNDLARMVQRGEFREDLWYRIAVFPIVLPPLRERSEDIPALAEHFAERAARRFGMKPQVLSAHDLSLLAAYPWPGNVREFNSVLERAVILGDGERLDVSQALGVASETTPPLPQSTSSNSERKQLKNTEIQPLDVVIRSHIERALVASRGRIEGPEGAADILRINPHTLRARMRKLAIDWSRYRQ</sequence>
<evidence type="ECO:0000256" key="1">
    <source>
        <dbReference type="ARBA" id="ARBA00022741"/>
    </source>
</evidence>
<keyword evidence="2" id="KW-0067">ATP-binding</keyword>
<dbReference type="KEGG" id="hel:HELO_1308A"/>
<dbReference type="InterPro" id="IPR025662">
    <property type="entry name" value="Sigma_54_int_dom_ATP-bd_1"/>
</dbReference>
<dbReference type="PANTHER" id="PTHR32071:SF117">
    <property type="entry name" value="PTS-DEPENDENT DIHYDROXYACETONE KINASE OPERON REGULATORY PROTEIN-RELATED"/>
    <property type="match status" value="1"/>
</dbReference>
<dbReference type="Gene3D" id="3.40.50.300">
    <property type="entry name" value="P-loop containing nucleotide triphosphate hydrolases"/>
    <property type="match status" value="1"/>
</dbReference>
<dbReference type="PROSITE" id="PS00676">
    <property type="entry name" value="SIGMA54_INTERACT_2"/>
    <property type="match status" value="1"/>
</dbReference>
<dbReference type="InterPro" id="IPR025943">
    <property type="entry name" value="Sigma_54_int_dom_ATP-bd_2"/>
</dbReference>
<feature type="compositionally biased region" description="Polar residues" evidence="5">
    <location>
        <begin position="442"/>
        <end position="455"/>
    </location>
</feature>
<dbReference type="InterPro" id="IPR027417">
    <property type="entry name" value="P-loop_NTPase"/>
</dbReference>
<dbReference type="FunFam" id="3.40.50.300:FF:000006">
    <property type="entry name" value="DNA-binding transcriptional regulator NtrC"/>
    <property type="match status" value="1"/>
</dbReference>
<dbReference type="Pfam" id="PF25601">
    <property type="entry name" value="AAA_lid_14"/>
    <property type="match status" value="1"/>
</dbReference>
<evidence type="ECO:0000313" key="8">
    <source>
        <dbReference type="Proteomes" id="UP000008707"/>
    </source>
</evidence>
<organism evidence="7 8">
    <name type="scientific">Halomonas elongata (strain ATCC 33173 / DSM 2581 / NBRC 15536 / NCIMB 2198 / 1H9)</name>
    <dbReference type="NCBI Taxonomy" id="768066"/>
    <lineage>
        <taxon>Bacteria</taxon>
        <taxon>Pseudomonadati</taxon>
        <taxon>Pseudomonadota</taxon>
        <taxon>Gammaproteobacteria</taxon>
        <taxon>Oceanospirillales</taxon>
        <taxon>Halomonadaceae</taxon>
        <taxon>Halomonas</taxon>
    </lineage>
</organism>
<reference evidence="8" key="1">
    <citation type="journal article" date="2011" name="Environ. Microbiol.">
        <title>A blueprint of ectoine metabolism from the genome of the industrial producer Halomonas elongata DSM 2581(T).</title>
        <authorList>
            <person name="Schwibbert K."/>
            <person name="Marin-Sanguino A."/>
            <person name="Bagyan I."/>
            <person name="Heidrich G."/>
            <person name="Lentzen G."/>
            <person name="Seitz H."/>
            <person name="Rampp M."/>
            <person name="Schuster S.C."/>
            <person name="Klenk H.P."/>
            <person name="Pfeiffer F."/>
            <person name="Oesterhelt D."/>
            <person name="Kunte H.J."/>
        </authorList>
    </citation>
    <scope>NUCLEOTIDE SEQUENCE [LARGE SCALE GENOMIC DNA]</scope>
    <source>
        <strain evidence="8">ATCC 33173 / DSM 2581 / NBRC 15536 / NCIMB 2198 / 1H9</strain>
    </source>
</reference>
<evidence type="ECO:0000256" key="4">
    <source>
        <dbReference type="ARBA" id="ARBA00023159"/>
    </source>
</evidence>
<gene>
    <name evidence="7" type="ORF">HELO_1308A</name>
</gene>
<dbReference type="InterPro" id="IPR002078">
    <property type="entry name" value="Sigma_54_int"/>
</dbReference>
<dbReference type="GO" id="GO:0005524">
    <property type="term" value="F:ATP binding"/>
    <property type="evidence" value="ECO:0007669"/>
    <property type="project" value="UniProtKB-KW"/>
</dbReference>
<dbReference type="Proteomes" id="UP000008707">
    <property type="component" value="Chromosome"/>
</dbReference>
<evidence type="ECO:0000256" key="2">
    <source>
        <dbReference type="ARBA" id="ARBA00022840"/>
    </source>
</evidence>
<keyword evidence="3" id="KW-0238">DNA-binding</keyword>
<dbReference type="GO" id="GO:0006355">
    <property type="term" value="P:regulation of DNA-templated transcription"/>
    <property type="evidence" value="ECO:0007669"/>
    <property type="project" value="InterPro"/>
</dbReference>
<dbReference type="PANTHER" id="PTHR32071">
    <property type="entry name" value="TRANSCRIPTIONAL REGULATORY PROTEIN"/>
    <property type="match status" value="1"/>
</dbReference>
<feature type="region of interest" description="Disordered" evidence="5">
    <location>
        <begin position="440"/>
        <end position="461"/>
    </location>
</feature>
<protein>
    <submittedName>
        <fullName evidence="7">GAF/sigma-54-interact/HTH domain transcription regulator</fullName>
    </submittedName>
</protein>
<evidence type="ECO:0000259" key="6">
    <source>
        <dbReference type="PROSITE" id="PS50045"/>
    </source>
</evidence>
<dbReference type="InterPro" id="IPR058031">
    <property type="entry name" value="AAA_lid_NorR"/>
</dbReference>
<proteinExistence type="predicted"/>
<dbReference type="InterPro" id="IPR029016">
    <property type="entry name" value="GAF-like_dom_sf"/>
</dbReference>
<dbReference type="PROSITE" id="PS00675">
    <property type="entry name" value="SIGMA54_INTERACT_1"/>
    <property type="match status" value="1"/>
</dbReference>
<evidence type="ECO:0000256" key="5">
    <source>
        <dbReference type="SAM" id="MobiDB-lite"/>
    </source>
</evidence>
<name>A0A1R4A451_HALED</name>
<accession>A0A1R4A451</accession>
<dbReference type="InterPro" id="IPR003593">
    <property type="entry name" value="AAA+_ATPase"/>
</dbReference>